<dbReference type="GO" id="GO:0016787">
    <property type="term" value="F:hydrolase activity"/>
    <property type="evidence" value="ECO:0007669"/>
    <property type="project" value="UniProtKB-KW"/>
</dbReference>
<evidence type="ECO:0000313" key="5">
    <source>
        <dbReference type="Proteomes" id="UP001499951"/>
    </source>
</evidence>
<dbReference type="InterPro" id="IPR036526">
    <property type="entry name" value="C-N_Hydrolase_sf"/>
</dbReference>
<reference evidence="5" key="1">
    <citation type="journal article" date="2019" name="Int. J. Syst. Evol. Microbiol.">
        <title>The Global Catalogue of Microorganisms (GCM) 10K type strain sequencing project: providing services to taxonomists for standard genome sequencing and annotation.</title>
        <authorList>
            <consortium name="The Broad Institute Genomics Platform"/>
            <consortium name="The Broad Institute Genome Sequencing Center for Infectious Disease"/>
            <person name="Wu L."/>
            <person name="Ma J."/>
        </authorList>
    </citation>
    <scope>NUCLEOTIDE SEQUENCE [LARGE SCALE GENOMIC DNA]</scope>
    <source>
        <strain evidence="5">JCM 15089</strain>
    </source>
</reference>
<gene>
    <name evidence="4" type="ORF">GCM10008942_29500</name>
</gene>
<dbReference type="RefSeq" id="WP_166936780.1">
    <property type="nucleotide sequence ID" value="NZ_BAAADD010000008.1"/>
</dbReference>
<evidence type="ECO:0000256" key="1">
    <source>
        <dbReference type="ARBA" id="ARBA00010613"/>
    </source>
</evidence>
<keyword evidence="5" id="KW-1185">Reference proteome</keyword>
<dbReference type="PANTHER" id="PTHR23088">
    <property type="entry name" value="NITRILASE-RELATED"/>
    <property type="match status" value="1"/>
</dbReference>
<dbReference type="CDD" id="cd07572">
    <property type="entry name" value="nit"/>
    <property type="match status" value="1"/>
</dbReference>
<evidence type="ECO:0000259" key="3">
    <source>
        <dbReference type="PROSITE" id="PS50263"/>
    </source>
</evidence>
<dbReference type="Pfam" id="PF00795">
    <property type="entry name" value="CN_hydrolase"/>
    <property type="match status" value="1"/>
</dbReference>
<accession>A0ABP3PY89</accession>
<keyword evidence="2 4" id="KW-0378">Hydrolase</keyword>
<dbReference type="PANTHER" id="PTHR23088:SF27">
    <property type="entry name" value="DEAMINATED GLUTATHIONE AMIDASE"/>
    <property type="match status" value="1"/>
</dbReference>
<sequence>MIRAACIQICASDDVAANLRETSALIRDAHRQGAGFIATPENTNLMAAGKAAKLEKTFSEADDPSLPAFRALAEELGVWLLIGSLAIKVSETKTANRSFLISPQGAIAARYDKIHLYDVDLANGERYRESNTVAGGDRAVTADLPFGRIGLTVCYDLRFPHLYRTLAHQGAFLLTVPAAFTETTGKAHWHVLLRARAIENGAFVLAPAQCGIHPNGRRTYGHSLIVSPWGEILAEADDKPGVILADIDPARSAAARAQIPSLCHDRAFGLGDRADLAEAQVWAENSRDKG</sequence>
<dbReference type="InterPro" id="IPR045254">
    <property type="entry name" value="Nit1/2_C-N_Hydrolase"/>
</dbReference>
<evidence type="ECO:0000313" key="4">
    <source>
        <dbReference type="EMBL" id="GAA0578727.1"/>
    </source>
</evidence>
<proteinExistence type="inferred from homology"/>
<feature type="domain" description="CN hydrolase" evidence="3">
    <location>
        <begin position="2"/>
        <end position="249"/>
    </location>
</feature>
<comment type="similarity">
    <text evidence="1">Belongs to the carbon-nitrogen hydrolase superfamily. NIT1/NIT2 family.</text>
</comment>
<comment type="caution">
    <text evidence="4">The sequence shown here is derived from an EMBL/GenBank/DDBJ whole genome shotgun (WGS) entry which is preliminary data.</text>
</comment>
<protein>
    <submittedName>
        <fullName evidence="4">Carbon-nitrogen hydrolase family protein</fullName>
    </submittedName>
</protein>
<dbReference type="Proteomes" id="UP001499951">
    <property type="component" value="Unassembled WGS sequence"/>
</dbReference>
<dbReference type="InterPro" id="IPR003010">
    <property type="entry name" value="C-N_Hydrolase"/>
</dbReference>
<dbReference type="SUPFAM" id="SSF56317">
    <property type="entry name" value="Carbon-nitrogen hydrolase"/>
    <property type="match status" value="1"/>
</dbReference>
<organism evidence="4 5">
    <name type="scientific">Rhizomicrobium electricum</name>
    <dbReference type="NCBI Taxonomy" id="480070"/>
    <lineage>
        <taxon>Bacteria</taxon>
        <taxon>Pseudomonadati</taxon>
        <taxon>Pseudomonadota</taxon>
        <taxon>Alphaproteobacteria</taxon>
        <taxon>Micropepsales</taxon>
        <taxon>Micropepsaceae</taxon>
        <taxon>Rhizomicrobium</taxon>
    </lineage>
</organism>
<evidence type="ECO:0000256" key="2">
    <source>
        <dbReference type="ARBA" id="ARBA00022801"/>
    </source>
</evidence>
<dbReference type="PROSITE" id="PS01227">
    <property type="entry name" value="UPF0012"/>
    <property type="match status" value="1"/>
</dbReference>
<dbReference type="Gene3D" id="3.60.110.10">
    <property type="entry name" value="Carbon-nitrogen hydrolase"/>
    <property type="match status" value="1"/>
</dbReference>
<name>A0ABP3PY89_9PROT</name>
<dbReference type="PROSITE" id="PS50263">
    <property type="entry name" value="CN_HYDROLASE"/>
    <property type="match status" value="1"/>
</dbReference>
<dbReference type="EMBL" id="BAAADD010000008">
    <property type="protein sequence ID" value="GAA0578727.1"/>
    <property type="molecule type" value="Genomic_DNA"/>
</dbReference>
<dbReference type="InterPro" id="IPR001110">
    <property type="entry name" value="UPF0012_CS"/>
</dbReference>